<evidence type="ECO:0000313" key="3">
    <source>
        <dbReference type="Proteomes" id="UP000566819"/>
    </source>
</evidence>
<gene>
    <name evidence="2" type="ORF">G7Y89_g9041</name>
</gene>
<proteinExistence type="predicted"/>
<evidence type="ECO:0000313" key="2">
    <source>
        <dbReference type="EMBL" id="KAF4629106.1"/>
    </source>
</evidence>
<dbReference type="EMBL" id="JAAMPI010000719">
    <property type="protein sequence ID" value="KAF4629106.1"/>
    <property type="molecule type" value="Genomic_DNA"/>
</dbReference>
<dbReference type="OrthoDB" id="408373at2759"/>
<dbReference type="AlphaFoldDB" id="A0A8H4RI28"/>
<dbReference type="Gene3D" id="3.40.50.1820">
    <property type="entry name" value="alpha/beta hydrolase"/>
    <property type="match status" value="1"/>
</dbReference>
<dbReference type="SUPFAM" id="SSF53474">
    <property type="entry name" value="alpha/beta-Hydrolases"/>
    <property type="match status" value="1"/>
</dbReference>
<comment type="caution">
    <text evidence="2">The sequence shown here is derived from an EMBL/GenBank/DDBJ whole genome shotgun (WGS) entry which is preliminary data.</text>
</comment>
<keyword evidence="3" id="KW-1185">Reference proteome</keyword>
<organism evidence="2 3">
    <name type="scientific">Cudoniella acicularis</name>
    <dbReference type="NCBI Taxonomy" id="354080"/>
    <lineage>
        <taxon>Eukaryota</taxon>
        <taxon>Fungi</taxon>
        <taxon>Dikarya</taxon>
        <taxon>Ascomycota</taxon>
        <taxon>Pezizomycotina</taxon>
        <taxon>Leotiomycetes</taxon>
        <taxon>Helotiales</taxon>
        <taxon>Tricladiaceae</taxon>
        <taxon>Cudoniella</taxon>
    </lineage>
</organism>
<protein>
    <recommendedName>
        <fullName evidence="1">AB hydrolase-1 domain-containing protein</fullName>
    </recommendedName>
</protein>
<dbReference type="PANTHER" id="PTHR37017:SF3">
    <property type="entry name" value="AB HYDROLASE-1 DOMAIN-CONTAINING PROTEIN"/>
    <property type="match status" value="1"/>
</dbReference>
<reference evidence="2 3" key="1">
    <citation type="submission" date="2020-03" db="EMBL/GenBank/DDBJ databases">
        <title>Draft Genome Sequence of Cudoniella acicularis.</title>
        <authorList>
            <person name="Buettner E."/>
            <person name="Kellner H."/>
        </authorList>
    </citation>
    <scope>NUCLEOTIDE SEQUENCE [LARGE SCALE GENOMIC DNA]</scope>
    <source>
        <strain evidence="2 3">DSM 108380</strain>
    </source>
</reference>
<dbReference type="InterPro" id="IPR029058">
    <property type="entry name" value="AB_hydrolase_fold"/>
</dbReference>
<name>A0A8H4RI28_9HELO</name>
<dbReference type="Proteomes" id="UP000566819">
    <property type="component" value="Unassembled WGS sequence"/>
</dbReference>
<sequence>MSQKPTIVFVPGAWHNISTWEKVTAPLEAQQYKCICVPLPSTMGNPSTTFLEDLDAVRNVILAEIAQGHDVVVVVHSYGGLVGSSAIKSLTKKPQSVSPSPTQPTGHVLGLAMMATGFAATGISFIDHVGGKPPPFWKADTESGFAVIVADARELFYHDLPEEEGNLFVSRLEKQALKVLMEGGEHVYSGWKDVPVWYLMTTDDRTFPVEAQTHLVQLARGGGGDVTMREVESSHSPMLSKPKETVEFILEAVAALER</sequence>
<dbReference type="InterPro" id="IPR052897">
    <property type="entry name" value="Sec-Metab_Biosynth_Hydrolase"/>
</dbReference>
<evidence type="ECO:0000259" key="1">
    <source>
        <dbReference type="Pfam" id="PF12697"/>
    </source>
</evidence>
<dbReference type="Pfam" id="PF12697">
    <property type="entry name" value="Abhydrolase_6"/>
    <property type="match status" value="1"/>
</dbReference>
<accession>A0A8H4RI28</accession>
<feature type="domain" description="AB hydrolase-1" evidence="1">
    <location>
        <begin position="7"/>
        <end position="247"/>
    </location>
</feature>
<dbReference type="InterPro" id="IPR000073">
    <property type="entry name" value="AB_hydrolase_1"/>
</dbReference>
<dbReference type="PANTHER" id="PTHR37017">
    <property type="entry name" value="AB HYDROLASE-1 DOMAIN-CONTAINING PROTEIN-RELATED"/>
    <property type="match status" value="1"/>
</dbReference>